<feature type="domain" description="Pyridine nucleotide-disulphide oxidoreductase dimerisation" evidence="7">
    <location>
        <begin position="348"/>
        <end position="453"/>
    </location>
</feature>
<dbReference type="AlphaFoldDB" id="A0A5C7W2V7"/>
<evidence type="ECO:0000313" key="10">
    <source>
        <dbReference type="Proteomes" id="UP000321110"/>
    </source>
</evidence>
<dbReference type="InterPro" id="IPR001100">
    <property type="entry name" value="Pyr_nuc-diS_OxRdtase"/>
</dbReference>
<evidence type="ECO:0000256" key="3">
    <source>
        <dbReference type="ARBA" id="ARBA00022827"/>
    </source>
</evidence>
<dbReference type="InterPro" id="IPR004099">
    <property type="entry name" value="Pyr_nucl-diS_OxRdtase_dimer"/>
</dbReference>
<dbReference type="Pfam" id="PF02852">
    <property type="entry name" value="Pyr_redox_dim"/>
    <property type="match status" value="1"/>
</dbReference>
<organism evidence="9 10">
    <name type="scientific">Aquipseudomonas alcaligenes</name>
    <name type="common">Pseudomonas alcaligenes</name>
    <dbReference type="NCBI Taxonomy" id="43263"/>
    <lineage>
        <taxon>Bacteria</taxon>
        <taxon>Pseudomonadati</taxon>
        <taxon>Pseudomonadota</taxon>
        <taxon>Gammaproteobacteria</taxon>
        <taxon>Pseudomonadales</taxon>
        <taxon>Pseudomonadaceae</taxon>
        <taxon>Aquipseudomonas</taxon>
    </lineage>
</organism>
<evidence type="ECO:0000313" key="9">
    <source>
        <dbReference type="EMBL" id="TXI31770.1"/>
    </source>
</evidence>
<dbReference type="SUPFAM" id="SSF51905">
    <property type="entry name" value="FAD/NAD(P)-binding domain"/>
    <property type="match status" value="1"/>
</dbReference>
<gene>
    <name evidence="9" type="ORF">E6Q69_10610</name>
</gene>
<evidence type="ECO:0000256" key="2">
    <source>
        <dbReference type="ARBA" id="ARBA00022630"/>
    </source>
</evidence>
<accession>A0A5C7W2V7</accession>
<name>A0A5C7W2V7_AQUAC</name>
<feature type="binding site" evidence="5">
    <location>
        <position position="270"/>
    </location>
    <ligand>
        <name>NAD(+)</name>
        <dbReference type="ChEBI" id="CHEBI:57540"/>
    </ligand>
</feature>
<dbReference type="EMBL" id="SSFO01000176">
    <property type="protein sequence ID" value="TXI31770.1"/>
    <property type="molecule type" value="Genomic_DNA"/>
</dbReference>
<feature type="binding site" evidence="5">
    <location>
        <position position="52"/>
    </location>
    <ligand>
        <name>FAD</name>
        <dbReference type="ChEBI" id="CHEBI:57692"/>
    </ligand>
</feature>
<evidence type="ECO:0000256" key="6">
    <source>
        <dbReference type="PIRSR" id="PIRSR000350-4"/>
    </source>
</evidence>
<comment type="similarity">
    <text evidence="1">Belongs to the class-I pyridine nucleotide-disulfide oxidoreductase family.</text>
</comment>
<feature type="disulfide bond" description="Redox-active" evidence="6">
    <location>
        <begin position="43"/>
        <end position="48"/>
    </location>
</feature>
<evidence type="ECO:0000256" key="1">
    <source>
        <dbReference type="ARBA" id="ARBA00007532"/>
    </source>
</evidence>
<feature type="binding site" evidence="5">
    <location>
        <position position="204"/>
    </location>
    <ligand>
        <name>NAD(+)</name>
        <dbReference type="ChEBI" id="CHEBI:57540"/>
    </ligand>
</feature>
<evidence type="ECO:0000259" key="8">
    <source>
        <dbReference type="Pfam" id="PF07992"/>
    </source>
</evidence>
<evidence type="ECO:0000256" key="5">
    <source>
        <dbReference type="PIRSR" id="PIRSR000350-3"/>
    </source>
</evidence>
<keyword evidence="2" id="KW-0285">Flavoprotein</keyword>
<feature type="binding site" evidence="5">
    <location>
        <begin position="181"/>
        <end position="188"/>
    </location>
    <ligand>
        <name>NAD(+)</name>
        <dbReference type="ChEBI" id="CHEBI:57540"/>
    </ligand>
</feature>
<dbReference type="Gene3D" id="3.50.50.60">
    <property type="entry name" value="FAD/NAD(P)-binding domain"/>
    <property type="match status" value="2"/>
</dbReference>
<protein>
    <submittedName>
        <fullName evidence="9">Mercuric reductase</fullName>
    </submittedName>
</protein>
<dbReference type="PRINTS" id="PR00411">
    <property type="entry name" value="PNDRDTASEI"/>
</dbReference>
<comment type="cofactor">
    <cofactor evidence="5">
        <name>FAD</name>
        <dbReference type="ChEBI" id="CHEBI:57692"/>
    </cofactor>
    <text evidence="5">Binds 1 FAD per subunit.</text>
</comment>
<evidence type="ECO:0000256" key="4">
    <source>
        <dbReference type="PIRSR" id="PIRSR000350-2"/>
    </source>
</evidence>
<dbReference type="PANTHER" id="PTHR43014:SF2">
    <property type="entry name" value="MERCURIC REDUCTASE"/>
    <property type="match status" value="1"/>
</dbReference>
<keyword evidence="3 5" id="KW-0274">FAD</keyword>
<comment type="caution">
    <text evidence="9">The sequence shown here is derived from an EMBL/GenBank/DDBJ whole genome shotgun (WGS) entry which is preliminary data.</text>
</comment>
<proteinExistence type="inferred from homology"/>
<evidence type="ECO:0000259" key="7">
    <source>
        <dbReference type="Pfam" id="PF02852"/>
    </source>
</evidence>
<dbReference type="Gene3D" id="3.30.390.30">
    <property type="match status" value="1"/>
</dbReference>
<feature type="domain" description="FAD/NAD(P)-binding" evidence="8">
    <location>
        <begin position="6"/>
        <end position="321"/>
    </location>
</feature>
<dbReference type="PRINTS" id="PR00368">
    <property type="entry name" value="FADPNR"/>
</dbReference>
<keyword evidence="5" id="KW-0547">Nucleotide-binding</keyword>
<feature type="active site" description="Proton acceptor" evidence="4">
    <location>
        <position position="446"/>
    </location>
</feature>
<dbReference type="PANTHER" id="PTHR43014">
    <property type="entry name" value="MERCURIC REDUCTASE"/>
    <property type="match status" value="1"/>
</dbReference>
<feature type="binding site" evidence="5">
    <location>
        <position position="311"/>
    </location>
    <ligand>
        <name>FAD</name>
        <dbReference type="ChEBI" id="CHEBI:57692"/>
    </ligand>
</feature>
<reference evidence="9 10" key="1">
    <citation type="submission" date="2018-09" db="EMBL/GenBank/DDBJ databases">
        <title>Metagenome Assembled Genomes from an Advanced Water Purification Facility.</title>
        <authorList>
            <person name="Stamps B.W."/>
            <person name="Spear J.R."/>
        </authorList>
    </citation>
    <scope>NUCLEOTIDE SEQUENCE [LARGE SCALE GENOMIC DNA]</scope>
    <source>
        <strain evidence="9">Bin_52_1</strain>
    </source>
</reference>
<dbReference type="InterPro" id="IPR036188">
    <property type="entry name" value="FAD/NAD-bd_sf"/>
</dbReference>
<dbReference type="InterPro" id="IPR016156">
    <property type="entry name" value="FAD/NAD-linked_Rdtase_dimer_sf"/>
</dbReference>
<dbReference type="GO" id="GO:0050660">
    <property type="term" value="F:flavin adenine dinucleotide binding"/>
    <property type="evidence" value="ECO:0007669"/>
    <property type="project" value="TreeGrafter"/>
</dbReference>
<dbReference type="SUPFAM" id="SSF55424">
    <property type="entry name" value="FAD/NAD-linked reductases, dimerisation (C-terminal) domain"/>
    <property type="match status" value="1"/>
</dbReference>
<sequence length="466" mass="49871">MTAESYDTIVIGAGQAGPFLAAKLVSQGRKVALVESRDLGGTCVNRGCTPTKTLRKSARVAYMARRAAEFGVHLGPVEVDFAAAMNRMQQRVDEARAGLEGWLGNLSGLTIVKAHARLAGRNGDDFLVQAGDRLLSAPRVVLNTGTRPFVPPIPGLADNPHLDNEGLLALRELPRKLVVIGGGYISLEMGQIFRRLGSKVAIIEAGARLTAREDEDVSQAITEMLRAEGIDVFTGVGIKAVQPGQFEGGSCVELADDRIIGGSHLLVATGRVPNTDDLGLDTVGLKPNMRGYIATNERLETDVPGIWALGDINQRGAFTHTSYHDHEILAENLAGGQRSADDRTTIYAMFTDPPLAHVGLYEADARRLVAQGRRISQAVHAMKDVSRAKEESETIGTIKLLIDEDSGLFLGATMLGIQADEIIQAISLVMASGGTWRAVRNALPAHPTVTEFLPTILDRRKPLAAG</sequence>
<dbReference type="PIRSF" id="PIRSF000350">
    <property type="entry name" value="Mercury_reductase_MerA"/>
    <property type="match status" value="1"/>
</dbReference>
<dbReference type="Proteomes" id="UP000321110">
    <property type="component" value="Unassembled WGS sequence"/>
</dbReference>
<dbReference type="GO" id="GO:0003955">
    <property type="term" value="F:NAD(P)H dehydrogenase (quinone) activity"/>
    <property type="evidence" value="ECO:0007669"/>
    <property type="project" value="TreeGrafter"/>
</dbReference>
<dbReference type="Pfam" id="PF07992">
    <property type="entry name" value="Pyr_redox_2"/>
    <property type="match status" value="1"/>
</dbReference>
<dbReference type="InterPro" id="IPR023753">
    <property type="entry name" value="FAD/NAD-binding_dom"/>
</dbReference>
<keyword evidence="5" id="KW-0520">NAD</keyword>